<protein>
    <recommendedName>
        <fullName evidence="4">DNA-binding protein</fullName>
    </recommendedName>
</protein>
<evidence type="ECO:0000313" key="3">
    <source>
        <dbReference type="Proteomes" id="UP001597189"/>
    </source>
</evidence>
<dbReference type="Proteomes" id="UP001597189">
    <property type="component" value="Unassembled WGS sequence"/>
</dbReference>
<feature type="transmembrane region" description="Helical" evidence="1">
    <location>
        <begin position="56"/>
        <end position="74"/>
    </location>
</feature>
<gene>
    <name evidence="2" type="ORF">ACFQ44_01190</name>
</gene>
<accession>A0ABW4D140</accession>
<keyword evidence="1" id="KW-0812">Transmembrane</keyword>
<keyword evidence="1" id="KW-0472">Membrane</keyword>
<evidence type="ECO:0008006" key="4">
    <source>
        <dbReference type="Google" id="ProtNLM"/>
    </source>
</evidence>
<comment type="caution">
    <text evidence="2">The sequence shown here is derived from an EMBL/GenBank/DDBJ whole genome shotgun (WGS) entry which is preliminary data.</text>
</comment>
<feature type="transmembrane region" description="Helical" evidence="1">
    <location>
        <begin position="29"/>
        <end position="49"/>
    </location>
</feature>
<keyword evidence="3" id="KW-1185">Reference proteome</keyword>
<proteinExistence type="predicted"/>
<organism evidence="2 3">
    <name type="scientific">Levilactobacillus lanxiensis</name>
    <dbReference type="NCBI Taxonomy" id="2799568"/>
    <lineage>
        <taxon>Bacteria</taxon>
        <taxon>Bacillati</taxon>
        <taxon>Bacillota</taxon>
        <taxon>Bacilli</taxon>
        <taxon>Lactobacillales</taxon>
        <taxon>Lactobacillaceae</taxon>
        <taxon>Levilactobacillus</taxon>
    </lineage>
</organism>
<name>A0ABW4D140_9LACO</name>
<reference evidence="3" key="1">
    <citation type="journal article" date="2019" name="Int. J. Syst. Evol. Microbiol.">
        <title>The Global Catalogue of Microorganisms (GCM) 10K type strain sequencing project: providing services to taxonomists for standard genome sequencing and annotation.</title>
        <authorList>
            <consortium name="The Broad Institute Genomics Platform"/>
            <consortium name="The Broad Institute Genome Sequencing Center for Infectious Disease"/>
            <person name="Wu L."/>
            <person name="Ma J."/>
        </authorList>
    </citation>
    <scope>NUCLEOTIDE SEQUENCE [LARGE SCALE GENOMIC DNA]</scope>
    <source>
        <strain evidence="3">CCM 8979</strain>
    </source>
</reference>
<evidence type="ECO:0000313" key="2">
    <source>
        <dbReference type="EMBL" id="MFD1454291.1"/>
    </source>
</evidence>
<dbReference type="EMBL" id="JBHTOD010000001">
    <property type="protein sequence ID" value="MFD1454291.1"/>
    <property type="molecule type" value="Genomic_DNA"/>
</dbReference>
<keyword evidence="1" id="KW-1133">Transmembrane helix</keyword>
<feature type="transmembrane region" description="Helical" evidence="1">
    <location>
        <begin position="111"/>
        <end position="134"/>
    </location>
</feature>
<sequence length="583" mass="63992">MLLVALFGTLTALGMTILACIQRPTRWRILVSTYVIFYLVALSIVFSSLPSKTPASLIGMNLIYGILYLPLLLISSPQAKVEVEQKAKRPRNLFEQNFNFRLPRINFGTKLAAGVLAVLVVLGLFGSLQTRFGVKAVYNSLRIKTVKTAPLLDKNATPIAISPKTVRNKMNKAMSTVPNTSYYKLGDLQTQVVKGKTVYIAPVEFDGFWRWQRARNTPGYFIIDATNVNAEPHFVKQSMKYTPSAYLFDDAQRVIYNRFPSWVQEGQPQLEVNDQGEPFFIQTVYKARGVSRRINYRSLHVVVLNAKTGATHLYTAAGAPAFINESIASSTAAEMNQIFGRYGNGFFNAYFNKTGVKLPNSNGTEDGVTPVADKHGNISYFNDFTSPKTSADSTMGYSMINARTGTLTYYTGKNIGVMDSDGAKKIAEKEYVAQKWSATMPIMYNIDGTPTWVVSLLDSTGAFRSYAYIKAADQSVKAYATTAAQALDQYRVQLAAAGSTASSTATKLTKVNGIVTRVAIVPNGSTQSVLFAIKGNDYLWSVGTGDYPKAALLKAGDQVKLTANVNKQAKTGTVQSFKNETFK</sequence>
<dbReference type="RefSeq" id="WP_203642475.1">
    <property type="nucleotide sequence ID" value="NZ_BOLN01000001.1"/>
</dbReference>
<evidence type="ECO:0000256" key="1">
    <source>
        <dbReference type="SAM" id="Phobius"/>
    </source>
</evidence>